<dbReference type="OrthoDB" id="4981667at2"/>
<evidence type="ECO:0000313" key="2">
    <source>
        <dbReference type="EMBL" id="MTH67089.1"/>
    </source>
</evidence>
<dbReference type="Proteomes" id="UP000433071">
    <property type="component" value="Unassembled WGS sequence"/>
</dbReference>
<proteinExistence type="predicted"/>
<evidence type="ECO:0000256" key="1">
    <source>
        <dbReference type="SAM" id="Phobius"/>
    </source>
</evidence>
<reference evidence="2 3" key="1">
    <citation type="submission" date="2019-11" db="EMBL/GenBank/DDBJ databases">
        <title>Agromyces kandeliae sp. nov., isolated from mangrove soil.</title>
        <authorList>
            <person name="Wang R."/>
        </authorList>
    </citation>
    <scope>NUCLEOTIDE SEQUENCE [LARGE SCALE GENOMIC DNA]</scope>
    <source>
        <strain evidence="2 3">JCM 11433</strain>
    </source>
</reference>
<dbReference type="AlphaFoldDB" id="A0A6I3M0M3"/>
<dbReference type="EMBL" id="WMLB01000006">
    <property type="protein sequence ID" value="MTH67089.1"/>
    <property type="molecule type" value="Genomic_DNA"/>
</dbReference>
<accession>A0A6I3M0M3</accession>
<name>A0A6I3M0M3_9MICO</name>
<evidence type="ECO:0000313" key="3">
    <source>
        <dbReference type="Proteomes" id="UP000433071"/>
    </source>
</evidence>
<keyword evidence="1" id="KW-0472">Membrane</keyword>
<keyword evidence="1" id="KW-1133">Transmembrane helix</keyword>
<feature type="transmembrane region" description="Helical" evidence="1">
    <location>
        <begin position="24"/>
        <end position="42"/>
    </location>
</feature>
<feature type="transmembrane region" description="Helical" evidence="1">
    <location>
        <begin position="54"/>
        <end position="74"/>
    </location>
</feature>
<keyword evidence="1" id="KW-0812">Transmembrane</keyword>
<organism evidence="2 3">
    <name type="scientific">Agromyces bracchium</name>
    <dbReference type="NCBI Taxonomy" id="88376"/>
    <lineage>
        <taxon>Bacteria</taxon>
        <taxon>Bacillati</taxon>
        <taxon>Actinomycetota</taxon>
        <taxon>Actinomycetes</taxon>
        <taxon>Micrococcales</taxon>
        <taxon>Microbacteriaceae</taxon>
        <taxon>Agromyces</taxon>
    </lineage>
</organism>
<dbReference type="RefSeq" id="WP_155050204.1">
    <property type="nucleotide sequence ID" value="NZ_BAAAIB010000003.1"/>
</dbReference>
<gene>
    <name evidence="2" type="ORF">GJ743_01720</name>
</gene>
<protein>
    <submittedName>
        <fullName evidence="2">Uncharacterized protein</fullName>
    </submittedName>
</protein>
<sequence>MTPQHNEPTADGVGTTLRWDAPGWALPFTVAVLGLLVVGGAIGSGRVATGGGAFGIAFIAAWWAILAWNVYWFMFRVAYRLELRGETLHWRAQLARGELPGRSITAVAVSRGQSPTVTIRAAGRRSVRVMFGHRSLSSVLEPLHAINAAVPADIGGSGDSATK</sequence>
<comment type="caution">
    <text evidence="2">The sequence shown here is derived from an EMBL/GenBank/DDBJ whole genome shotgun (WGS) entry which is preliminary data.</text>
</comment>
<keyword evidence="3" id="KW-1185">Reference proteome</keyword>